<dbReference type="Pfam" id="PF00265">
    <property type="entry name" value="TK"/>
    <property type="match status" value="1"/>
</dbReference>
<dbReference type="PANTHER" id="PTHR11441">
    <property type="entry name" value="THYMIDINE KINASE"/>
    <property type="match status" value="1"/>
</dbReference>
<evidence type="ECO:0000256" key="11">
    <source>
        <dbReference type="PIRSR" id="PIRSR035805-1"/>
    </source>
</evidence>
<comment type="subunit">
    <text evidence="9">Homotetramer. Tetramerization from dimerization is induced by ATP and increases catalytic efficiency due to a high affinity for thymidine. Tetramerization is inhibited by phosphorylation at Ser-13. Interacts (via the KEN box) with FZR1.</text>
</comment>
<dbReference type="Gene3D" id="3.30.60.20">
    <property type="match status" value="1"/>
</dbReference>
<comment type="caution">
    <text evidence="15">The sequence shown here is derived from an EMBL/GenBank/DDBJ whole genome shotgun (WGS) entry which is preliminary data.</text>
</comment>
<evidence type="ECO:0000256" key="8">
    <source>
        <dbReference type="ARBA" id="ARBA00022840"/>
    </source>
</evidence>
<keyword evidence="2 13" id="KW-0237">DNA synthesis</keyword>
<dbReference type="AlphaFoldDB" id="A0ABD2KHA1"/>
<dbReference type="EMBL" id="JBICCN010000026">
    <property type="protein sequence ID" value="KAL3102299.1"/>
    <property type="molecule type" value="Genomic_DNA"/>
</dbReference>
<organism evidence="15 16">
    <name type="scientific">Heterodera schachtii</name>
    <name type="common">Sugarbeet cyst nematode worm</name>
    <name type="synonym">Tylenchus schachtii</name>
    <dbReference type="NCBI Taxonomy" id="97005"/>
    <lineage>
        <taxon>Eukaryota</taxon>
        <taxon>Metazoa</taxon>
        <taxon>Ecdysozoa</taxon>
        <taxon>Nematoda</taxon>
        <taxon>Chromadorea</taxon>
        <taxon>Rhabditida</taxon>
        <taxon>Tylenchina</taxon>
        <taxon>Tylenchomorpha</taxon>
        <taxon>Tylenchoidea</taxon>
        <taxon>Heteroderidae</taxon>
        <taxon>Heteroderinae</taxon>
        <taxon>Heterodera</taxon>
    </lineage>
</organism>
<evidence type="ECO:0000313" key="16">
    <source>
        <dbReference type="Proteomes" id="UP001620645"/>
    </source>
</evidence>
<keyword evidence="8 13" id="KW-0067">ATP-binding</keyword>
<proteinExistence type="inferred from homology"/>
<dbReference type="GO" id="GO:0046872">
    <property type="term" value="F:metal ion binding"/>
    <property type="evidence" value="ECO:0007669"/>
    <property type="project" value="UniProtKB-KW"/>
</dbReference>
<feature type="active site" description="Proton acceptor" evidence="11">
    <location>
        <position position="90"/>
    </location>
</feature>
<evidence type="ECO:0000256" key="10">
    <source>
        <dbReference type="ARBA" id="ARBA00048113"/>
    </source>
</evidence>
<dbReference type="GO" id="GO:0005524">
    <property type="term" value="F:ATP binding"/>
    <property type="evidence" value="ECO:0007669"/>
    <property type="project" value="UniProtKB-KW"/>
</dbReference>
<keyword evidence="5 13" id="KW-0547">Nucleotide-binding</keyword>
<dbReference type="FunFam" id="3.40.50.300:FF:001270">
    <property type="entry name" value="Thymidine kinase"/>
    <property type="match status" value="1"/>
</dbReference>
<dbReference type="SUPFAM" id="SSF52540">
    <property type="entry name" value="P-loop containing nucleoside triphosphate hydrolases"/>
    <property type="match status" value="1"/>
</dbReference>
<dbReference type="GO" id="GO:0004797">
    <property type="term" value="F:thymidine kinase activity"/>
    <property type="evidence" value="ECO:0007669"/>
    <property type="project" value="UniProtKB-EC"/>
</dbReference>
<evidence type="ECO:0000256" key="12">
    <source>
        <dbReference type="PIRSR" id="PIRSR035805-2"/>
    </source>
</evidence>
<evidence type="ECO:0000256" key="14">
    <source>
        <dbReference type="RuleBase" id="RU004165"/>
    </source>
</evidence>
<sequence>MSDCQCHQRGSIHLIIGPMFSGKTTELFRLAQRYILAGRKVAVVKYALDTRYDESHACTHDKRKMEAISATKMEDAFEELNKFDVIGIDEGQFFKDIVKYAQELANTGKTVIIAALNGDYRQEPFQNVAMLIPLAEKIEKLSAVCRCGQSASFTFRMSECTKLEMIGGQELYRALCRTCVVEYNRVKEQLLNGLKKNGNVSLAKKRKASDAIAHPTLRIDTV</sequence>
<dbReference type="GO" id="GO:0042802">
    <property type="term" value="F:identical protein binding"/>
    <property type="evidence" value="ECO:0007669"/>
    <property type="project" value="UniProtKB-ARBA"/>
</dbReference>
<name>A0ABD2KHA1_HETSC</name>
<comment type="catalytic activity">
    <reaction evidence="10">
        <text>thymidine + ATP = dTMP + ADP + H(+)</text>
        <dbReference type="Rhea" id="RHEA:19129"/>
        <dbReference type="ChEBI" id="CHEBI:15378"/>
        <dbReference type="ChEBI" id="CHEBI:17748"/>
        <dbReference type="ChEBI" id="CHEBI:30616"/>
        <dbReference type="ChEBI" id="CHEBI:63528"/>
        <dbReference type="ChEBI" id="CHEBI:456216"/>
        <dbReference type="EC" id="2.7.1.21"/>
    </reaction>
    <physiologicalReaction direction="left-to-right" evidence="10">
        <dbReference type="Rhea" id="RHEA:19130"/>
    </physiologicalReaction>
</comment>
<dbReference type="Proteomes" id="UP001620645">
    <property type="component" value="Unassembled WGS sequence"/>
</dbReference>
<dbReference type="SUPFAM" id="SSF57716">
    <property type="entry name" value="Glucocorticoid receptor-like (DNA-binding domain)"/>
    <property type="match status" value="1"/>
</dbReference>
<dbReference type="InterPro" id="IPR027417">
    <property type="entry name" value="P-loop_NTPase"/>
</dbReference>
<evidence type="ECO:0000256" key="3">
    <source>
        <dbReference type="ARBA" id="ARBA00022679"/>
    </source>
</evidence>
<evidence type="ECO:0000256" key="6">
    <source>
        <dbReference type="ARBA" id="ARBA00022777"/>
    </source>
</evidence>
<reference evidence="15 16" key="1">
    <citation type="submission" date="2024-10" db="EMBL/GenBank/DDBJ databases">
        <authorList>
            <person name="Kim D."/>
        </authorList>
    </citation>
    <scope>NUCLEOTIDE SEQUENCE [LARGE SCALE GENOMIC DNA]</scope>
    <source>
        <strain evidence="15">Taebaek</strain>
    </source>
</reference>
<evidence type="ECO:0000256" key="2">
    <source>
        <dbReference type="ARBA" id="ARBA00022634"/>
    </source>
</evidence>
<dbReference type="PIRSF" id="PIRSF035805">
    <property type="entry name" value="TK_cell"/>
    <property type="match status" value="1"/>
</dbReference>
<feature type="binding site" evidence="12">
    <location>
        <position position="172"/>
    </location>
    <ligand>
        <name>substrate</name>
    </ligand>
</feature>
<dbReference type="EC" id="2.7.1.21" evidence="13"/>
<protein>
    <recommendedName>
        <fullName evidence="13">Thymidine kinase</fullName>
        <ecNumber evidence="13">2.7.1.21</ecNumber>
    </recommendedName>
</protein>
<evidence type="ECO:0000256" key="5">
    <source>
        <dbReference type="ARBA" id="ARBA00022741"/>
    </source>
</evidence>
<evidence type="ECO:0000313" key="15">
    <source>
        <dbReference type="EMBL" id="KAL3102299.1"/>
    </source>
</evidence>
<keyword evidence="6 13" id="KW-0418">Kinase</keyword>
<accession>A0ABD2KHA1</accession>
<keyword evidence="4" id="KW-0479">Metal-binding</keyword>
<keyword evidence="16" id="KW-1185">Reference proteome</keyword>
<evidence type="ECO:0000256" key="4">
    <source>
        <dbReference type="ARBA" id="ARBA00022723"/>
    </source>
</evidence>
<dbReference type="GO" id="GO:0071897">
    <property type="term" value="P:DNA biosynthetic process"/>
    <property type="evidence" value="ECO:0007669"/>
    <property type="project" value="UniProtKB-KW"/>
</dbReference>
<evidence type="ECO:0000256" key="7">
    <source>
        <dbReference type="ARBA" id="ARBA00022833"/>
    </source>
</evidence>
<dbReference type="PANTHER" id="PTHR11441:SF0">
    <property type="entry name" value="THYMIDINE KINASE, CYTOSOLIC"/>
    <property type="match status" value="1"/>
</dbReference>
<gene>
    <name evidence="15" type="ORF">niasHS_003708</name>
</gene>
<dbReference type="Gene3D" id="3.40.50.300">
    <property type="entry name" value="P-loop containing nucleotide triphosphate hydrolases"/>
    <property type="match status" value="1"/>
</dbReference>
<keyword evidence="3 13" id="KW-0808">Transferase</keyword>
<evidence type="ECO:0000256" key="1">
    <source>
        <dbReference type="ARBA" id="ARBA00007587"/>
    </source>
</evidence>
<comment type="similarity">
    <text evidence="1 14">Belongs to the thymidine kinase family.</text>
</comment>
<dbReference type="InterPro" id="IPR001267">
    <property type="entry name" value="Thymidine_kinase"/>
</dbReference>
<evidence type="ECO:0000256" key="9">
    <source>
        <dbReference type="ARBA" id="ARBA00046642"/>
    </source>
</evidence>
<evidence type="ECO:0000256" key="13">
    <source>
        <dbReference type="RuleBase" id="RU000544"/>
    </source>
</evidence>
<keyword evidence="7" id="KW-0862">Zinc</keyword>